<feature type="compositionally biased region" description="Acidic residues" evidence="4">
    <location>
        <begin position="13"/>
        <end position="29"/>
    </location>
</feature>
<evidence type="ECO:0000256" key="1">
    <source>
        <dbReference type="ARBA" id="ARBA00010229"/>
    </source>
</evidence>
<name>A0ABD3X809_SINWO</name>
<dbReference type="InterPro" id="IPR028933">
    <property type="entry name" value="Lebercilin_dom"/>
</dbReference>
<keyword evidence="2 3" id="KW-0175">Coiled coil</keyword>
<feature type="region of interest" description="Disordered" evidence="4">
    <location>
        <begin position="353"/>
        <end position="443"/>
    </location>
</feature>
<feature type="compositionally biased region" description="Basic and acidic residues" evidence="4">
    <location>
        <begin position="375"/>
        <end position="443"/>
    </location>
</feature>
<gene>
    <name evidence="6" type="ORF">ACJMK2_028739</name>
</gene>
<evidence type="ECO:0000259" key="5">
    <source>
        <dbReference type="Pfam" id="PF15619"/>
    </source>
</evidence>
<feature type="compositionally biased region" description="Basic residues" evidence="4">
    <location>
        <begin position="45"/>
        <end position="67"/>
    </location>
</feature>
<accession>A0ABD3X809</accession>
<comment type="similarity">
    <text evidence="1">Belongs to the LCA5 family.</text>
</comment>
<organism evidence="6 7">
    <name type="scientific">Sinanodonta woodiana</name>
    <name type="common">Chinese pond mussel</name>
    <name type="synonym">Anodonta woodiana</name>
    <dbReference type="NCBI Taxonomy" id="1069815"/>
    <lineage>
        <taxon>Eukaryota</taxon>
        <taxon>Metazoa</taxon>
        <taxon>Spiralia</taxon>
        <taxon>Lophotrochozoa</taxon>
        <taxon>Mollusca</taxon>
        <taxon>Bivalvia</taxon>
        <taxon>Autobranchia</taxon>
        <taxon>Heteroconchia</taxon>
        <taxon>Palaeoheterodonta</taxon>
        <taxon>Unionida</taxon>
        <taxon>Unionoidea</taxon>
        <taxon>Unionidae</taxon>
        <taxon>Unioninae</taxon>
        <taxon>Sinanodonta</taxon>
    </lineage>
</organism>
<dbReference type="EMBL" id="JBJQND010000003">
    <property type="protein sequence ID" value="KAL3882394.1"/>
    <property type="molecule type" value="Genomic_DNA"/>
</dbReference>
<evidence type="ECO:0000313" key="7">
    <source>
        <dbReference type="Proteomes" id="UP001634394"/>
    </source>
</evidence>
<dbReference type="AlphaFoldDB" id="A0ABD3X809"/>
<evidence type="ECO:0000256" key="3">
    <source>
        <dbReference type="SAM" id="Coils"/>
    </source>
</evidence>
<feature type="region of interest" description="Disordered" evidence="4">
    <location>
        <begin position="282"/>
        <end position="333"/>
    </location>
</feature>
<dbReference type="PANTHER" id="PTHR16650">
    <property type="entry name" value="C21ORF13-RELATED"/>
    <property type="match status" value="1"/>
</dbReference>
<proteinExistence type="inferred from homology"/>
<feature type="region of interest" description="Disordered" evidence="4">
    <location>
        <begin position="1"/>
        <end position="77"/>
    </location>
</feature>
<protein>
    <recommendedName>
        <fullName evidence="5">Lebercilin domain-containing protein</fullName>
    </recommendedName>
</protein>
<evidence type="ECO:0000256" key="2">
    <source>
        <dbReference type="ARBA" id="ARBA00023054"/>
    </source>
</evidence>
<sequence length="467" mass="56864">MASRKKEDAASQNEDDYPYSEDFDSDEEDVHNNKRTPINMSTDRKKSKSNRSRGRGRGRGKGRRSRLGRISQEPKIDNITQRVMSARRLRINELKNQLEEMNTIVRDLKEENKLLKKTQLIQEKSLNRFESRESDLPQLMERHNNEMKMLKEQLKKTKEKYDRTDRYLRDAEDEIEKMKSKLKKYKELAENKNLLERDELNQKYRAAEIQLEEKEVKIKELEKHIVNLQKNHRHEIGIEIARQKDSSKQLQHLQEENERLHEIVKEKQKEIEMKNIYSNRAVKPPHRLPASYNGTPLETPPPRHTRKRAPSLSDITPREKAKLYSEKRLEEDRKQREIRENYAVNKKLVPRVRRREKINRGASGENLKQHAKLKRQQDMQRWEEEERRRKEEERKEREERERLERERQKSEEDLMIIDRQREEEEKQLRKERERLKREAEEHERLERERQTYDWADYDNKIKAALKC</sequence>
<comment type="caution">
    <text evidence="6">The sequence shown here is derived from an EMBL/GenBank/DDBJ whole genome shotgun (WGS) entry which is preliminary data.</text>
</comment>
<evidence type="ECO:0000256" key="4">
    <source>
        <dbReference type="SAM" id="MobiDB-lite"/>
    </source>
</evidence>
<dbReference type="PANTHER" id="PTHR16650:SF6">
    <property type="entry name" value="GH21622P"/>
    <property type="match status" value="1"/>
</dbReference>
<keyword evidence="7" id="KW-1185">Reference proteome</keyword>
<feature type="coiled-coil region" evidence="3">
    <location>
        <begin position="91"/>
        <end position="273"/>
    </location>
</feature>
<evidence type="ECO:0000313" key="6">
    <source>
        <dbReference type="EMBL" id="KAL3882394.1"/>
    </source>
</evidence>
<feature type="compositionally biased region" description="Basic and acidic residues" evidence="4">
    <location>
        <begin position="316"/>
        <end position="333"/>
    </location>
</feature>
<dbReference type="Pfam" id="PF15619">
    <property type="entry name" value="Lebercilin"/>
    <property type="match status" value="1"/>
</dbReference>
<dbReference type="Proteomes" id="UP001634394">
    <property type="component" value="Unassembled WGS sequence"/>
</dbReference>
<feature type="domain" description="Lebercilin" evidence="5">
    <location>
        <begin position="79"/>
        <end position="270"/>
    </location>
</feature>
<reference evidence="6 7" key="1">
    <citation type="submission" date="2024-11" db="EMBL/GenBank/DDBJ databases">
        <title>Chromosome-level genome assembly of the freshwater bivalve Anodonta woodiana.</title>
        <authorList>
            <person name="Chen X."/>
        </authorList>
    </citation>
    <scope>NUCLEOTIDE SEQUENCE [LARGE SCALE GENOMIC DNA]</scope>
    <source>
        <strain evidence="6">MN2024</strain>
        <tissue evidence="6">Gills</tissue>
    </source>
</reference>
<dbReference type="InterPro" id="IPR026188">
    <property type="entry name" value="Lebercilin-like"/>
</dbReference>